<sequence length="232" mass="23370">MELPQLGPKAGGAEPVAAISKARAAVLERLRAADGALSVEKLAAGTGQHTNTVREHLEALVVAGFAACTTAPSTGRGRPAKLYSATLGEVRPTGYAALAAALASHIAATSKDPAGAGDLAGRQWAHAMTLPGSVQAHVPDAAGAHQARRRVLSALQDAGFGVQGDADATELTLTTCPILAAARENPKVVCAVHLGLVKGLLEGSGILENDVELVPFSGPGKCSLHLPAVPTP</sequence>
<dbReference type="Pfam" id="PF12840">
    <property type="entry name" value="HTH_20"/>
    <property type="match status" value="1"/>
</dbReference>
<protein>
    <submittedName>
        <fullName evidence="1">Uncharacterized protein</fullName>
    </submittedName>
</protein>
<reference evidence="2" key="1">
    <citation type="submission" date="2015-09" db="EMBL/GenBank/DDBJ databases">
        <title>Complete genome of Arthrobacter alpinus strain R3.8.</title>
        <authorList>
            <person name="See-Too W.S."/>
            <person name="Chan K.G."/>
        </authorList>
    </citation>
    <scope>NUCLEOTIDE SEQUENCE [LARGE SCALE GENOMIC DNA]</scope>
    <source>
        <strain evidence="2">R3.8</strain>
    </source>
</reference>
<dbReference type="InterPro" id="IPR036390">
    <property type="entry name" value="WH_DNA-bd_sf"/>
</dbReference>
<organism evidence="1 2">
    <name type="scientific">Arthrobacter alpinus</name>
    <dbReference type="NCBI Taxonomy" id="656366"/>
    <lineage>
        <taxon>Bacteria</taxon>
        <taxon>Bacillati</taxon>
        <taxon>Actinomycetota</taxon>
        <taxon>Actinomycetes</taxon>
        <taxon>Micrococcales</taxon>
        <taxon>Micrococcaceae</taxon>
        <taxon>Arthrobacter</taxon>
    </lineage>
</organism>
<gene>
    <name evidence="1" type="ORF">AOC05_16855</name>
</gene>
<dbReference type="InterPro" id="IPR036388">
    <property type="entry name" value="WH-like_DNA-bd_sf"/>
</dbReference>
<dbReference type="EMBL" id="CP012677">
    <property type="protein sequence ID" value="ALE94351.1"/>
    <property type="molecule type" value="Genomic_DNA"/>
</dbReference>
<dbReference type="SUPFAM" id="SSF46785">
    <property type="entry name" value="Winged helix' DNA-binding domain"/>
    <property type="match status" value="1"/>
</dbReference>
<dbReference type="PATRIC" id="fig|656366.3.peg.3630"/>
<name>A0A0M4RT57_9MICC</name>
<dbReference type="AlphaFoldDB" id="A0A0M4RT57"/>
<dbReference type="KEGG" id="aaq:AOC05_16855"/>
<evidence type="ECO:0000313" key="2">
    <source>
        <dbReference type="Proteomes" id="UP000062833"/>
    </source>
</evidence>
<proteinExistence type="predicted"/>
<accession>A0A0M4RT57</accession>
<keyword evidence="2" id="KW-1185">Reference proteome</keyword>
<dbReference type="Gene3D" id="1.10.10.10">
    <property type="entry name" value="Winged helix-like DNA-binding domain superfamily/Winged helix DNA-binding domain"/>
    <property type="match status" value="1"/>
</dbReference>
<dbReference type="Proteomes" id="UP000062833">
    <property type="component" value="Chromosome"/>
</dbReference>
<evidence type="ECO:0000313" key="1">
    <source>
        <dbReference type="EMBL" id="ALE94351.1"/>
    </source>
</evidence>